<comment type="caution">
    <text evidence="1">The sequence shown here is derived from an EMBL/GenBank/DDBJ whole genome shotgun (WGS) entry which is preliminary data.</text>
</comment>
<evidence type="ECO:0008006" key="3">
    <source>
        <dbReference type="Google" id="ProtNLM"/>
    </source>
</evidence>
<gene>
    <name evidence="1" type="ORF">D9O29_08640</name>
</gene>
<name>A0ABY3LH67_9GAMM</name>
<dbReference type="Proteomes" id="UP000426772">
    <property type="component" value="Unassembled WGS sequence"/>
</dbReference>
<protein>
    <recommendedName>
        <fullName evidence="3">Transposase</fullName>
    </recommendedName>
</protein>
<evidence type="ECO:0000313" key="1">
    <source>
        <dbReference type="EMBL" id="TXL78971.1"/>
    </source>
</evidence>
<accession>A0ABY3LH67</accession>
<sequence>MASKYCVNPIKPPTKAVFLMHTRLKFYHEESMKKPWDRTQLIRGRNENSLQAQNMPLLQLLGA</sequence>
<proteinExistence type="predicted"/>
<keyword evidence="2" id="KW-1185">Reference proteome</keyword>
<evidence type="ECO:0000313" key="2">
    <source>
        <dbReference type="Proteomes" id="UP000426772"/>
    </source>
</evidence>
<organism evidence="1 2">
    <name type="scientific">Pantoea vagans</name>
    <dbReference type="NCBI Taxonomy" id="470934"/>
    <lineage>
        <taxon>Bacteria</taxon>
        <taxon>Pseudomonadati</taxon>
        <taxon>Pseudomonadota</taxon>
        <taxon>Gammaproteobacteria</taxon>
        <taxon>Enterobacterales</taxon>
        <taxon>Erwiniaceae</taxon>
        <taxon>Pantoea</taxon>
    </lineage>
</organism>
<dbReference type="EMBL" id="RCNL01000003">
    <property type="protein sequence ID" value="TXL78971.1"/>
    <property type="molecule type" value="Genomic_DNA"/>
</dbReference>
<reference evidence="1 2" key="1">
    <citation type="submission" date="2018-10" db="EMBL/GenBank/DDBJ databases">
        <title>Draft genome sequence of Pantoea vagans isolated from corpses of the sugarcane aphid Melanaphis sacchari Zehntner.</title>
        <authorList>
            <person name="Toledo E."/>
            <person name="Pena G."/>
            <person name="Lozano L."/>
        </authorList>
    </citation>
    <scope>NUCLEOTIDE SEQUENCE [LARGE SCALE GENOMIC DNA]</scope>
    <source>
        <strain evidence="1 2">ET-90</strain>
    </source>
</reference>